<dbReference type="EMBL" id="KZ678131">
    <property type="protein sequence ID" value="PSN71421.1"/>
    <property type="molecule type" value="Genomic_DNA"/>
</dbReference>
<gene>
    <name evidence="1" type="ORF">BS50DRAFT_570781</name>
</gene>
<evidence type="ECO:0000313" key="2">
    <source>
        <dbReference type="Proteomes" id="UP000240883"/>
    </source>
</evidence>
<dbReference type="AlphaFoldDB" id="A0A2T2P180"/>
<keyword evidence="2" id="KW-1185">Reference proteome</keyword>
<reference evidence="1 2" key="1">
    <citation type="journal article" date="2018" name="Front. Microbiol.">
        <title>Genome-Wide Analysis of Corynespora cassiicola Leaf Fall Disease Putative Effectors.</title>
        <authorList>
            <person name="Lopez D."/>
            <person name="Ribeiro S."/>
            <person name="Label P."/>
            <person name="Fumanal B."/>
            <person name="Venisse J.S."/>
            <person name="Kohler A."/>
            <person name="de Oliveira R.R."/>
            <person name="Labutti K."/>
            <person name="Lipzen A."/>
            <person name="Lail K."/>
            <person name="Bauer D."/>
            <person name="Ohm R.A."/>
            <person name="Barry K.W."/>
            <person name="Spatafora J."/>
            <person name="Grigoriev I.V."/>
            <person name="Martin F.M."/>
            <person name="Pujade-Renaud V."/>
        </authorList>
    </citation>
    <scope>NUCLEOTIDE SEQUENCE [LARGE SCALE GENOMIC DNA]</scope>
    <source>
        <strain evidence="1 2">Philippines</strain>
    </source>
</reference>
<accession>A0A2T2P180</accession>
<sequence length="146" mass="16225">MSSNTPTKLLIAGLIPTSSDVPEYFRQLYGNAEEIQAKIDADTARIRAAGYDVTVYYVDDKDAKGSLEWLENKLRTESFHGIAMGSGLRLLPPQTVLFENVVDVCRRNAPGSVFMFNWGPGTNFETVERNLPRLEEVKKLQTGGKA</sequence>
<proteinExistence type="predicted"/>
<evidence type="ECO:0000313" key="1">
    <source>
        <dbReference type="EMBL" id="PSN71421.1"/>
    </source>
</evidence>
<dbReference type="OrthoDB" id="9986861at2759"/>
<name>A0A2T2P180_CORCC</name>
<organism evidence="1 2">
    <name type="scientific">Corynespora cassiicola Philippines</name>
    <dbReference type="NCBI Taxonomy" id="1448308"/>
    <lineage>
        <taxon>Eukaryota</taxon>
        <taxon>Fungi</taxon>
        <taxon>Dikarya</taxon>
        <taxon>Ascomycota</taxon>
        <taxon>Pezizomycotina</taxon>
        <taxon>Dothideomycetes</taxon>
        <taxon>Pleosporomycetidae</taxon>
        <taxon>Pleosporales</taxon>
        <taxon>Corynesporascaceae</taxon>
        <taxon>Corynespora</taxon>
    </lineage>
</organism>
<protein>
    <submittedName>
        <fullName evidence="1">Uncharacterized protein</fullName>
    </submittedName>
</protein>
<dbReference type="Proteomes" id="UP000240883">
    <property type="component" value="Unassembled WGS sequence"/>
</dbReference>